<dbReference type="PATRIC" id="fig|1121338.3.peg.2"/>
<dbReference type="Proteomes" id="UP000075531">
    <property type="component" value="Unassembled WGS sequence"/>
</dbReference>
<keyword evidence="1" id="KW-0966">Cell projection</keyword>
<comment type="caution">
    <text evidence="1">The sequence shown here is derived from an EMBL/GenBank/DDBJ whole genome shotgun (WGS) entry which is preliminary data.</text>
</comment>
<keyword evidence="1" id="KW-0969">Cilium</keyword>
<organism evidence="1 2">
    <name type="scientific">Clostridium tepidiprofundi DSM 19306</name>
    <dbReference type="NCBI Taxonomy" id="1121338"/>
    <lineage>
        <taxon>Bacteria</taxon>
        <taxon>Bacillati</taxon>
        <taxon>Bacillota</taxon>
        <taxon>Clostridia</taxon>
        <taxon>Eubacteriales</taxon>
        <taxon>Clostridiaceae</taxon>
        <taxon>Clostridium</taxon>
    </lineage>
</organism>
<dbReference type="STRING" id="1121338.CLTEP_00010"/>
<accession>A0A151B6P4</accession>
<dbReference type="EMBL" id="LTBA01000001">
    <property type="protein sequence ID" value="KYH35608.1"/>
    <property type="molecule type" value="Genomic_DNA"/>
</dbReference>
<proteinExistence type="predicted"/>
<name>A0A151B6P4_9CLOT</name>
<sequence length="47" mass="5307">MLEGILAIQSGVNPRIVEEKLIAYLSPKEKIEFKNDTFEGNEVTENV</sequence>
<evidence type="ECO:0000313" key="1">
    <source>
        <dbReference type="EMBL" id="KYH35608.1"/>
    </source>
</evidence>
<evidence type="ECO:0000313" key="2">
    <source>
        <dbReference type="Proteomes" id="UP000075531"/>
    </source>
</evidence>
<gene>
    <name evidence="1" type="ORF">CLTEP_00010</name>
</gene>
<dbReference type="AlphaFoldDB" id="A0A151B6P4"/>
<protein>
    <submittedName>
        <fullName evidence="1">Flagellar motor protein MotA</fullName>
    </submittedName>
</protein>
<keyword evidence="2" id="KW-1185">Reference proteome</keyword>
<keyword evidence="1" id="KW-0282">Flagellum</keyword>
<reference evidence="1 2" key="1">
    <citation type="submission" date="2016-02" db="EMBL/GenBank/DDBJ databases">
        <title>Genome sequence of Clostridium tepidiprofundi DSM 19306.</title>
        <authorList>
            <person name="Poehlein A."/>
            <person name="Daniel R."/>
        </authorList>
    </citation>
    <scope>NUCLEOTIDE SEQUENCE [LARGE SCALE GENOMIC DNA]</scope>
    <source>
        <strain evidence="1 2">DSM 19306</strain>
    </source>
</reference>